<dbReference type="PRINTS" id="PR00721">
    <property type="entry name" value="STOMATIN"/>
</dbReference>
<dbReference type="SUPFAM" id="SSF117892">
    <property type="entry name" value="Band 7/SPFH domain"/>
    <property type="match status" value="1"/>
</dbReference>
<keyword evidence="5" id="KW-1133">Transmembrane helix</keyword>
<comment type="similarity">
    <text evidence="2">Belongs to the band 7/mec-2 family.</text>
</comment>
<dbReference type="InterPro" id="IPR001107">
    <property type="entry name" value="Band_7"/>
</dbReference>
<gene>
    <name evidence="8" type="ORF">MAGMO_2105</name>
</gene>
<dbReference type="AlphaFoldDB" id="A0A1S7LIQ3"/>
<proteinExistence type="inferred from homology"/>
<feature type="domain" description="Band 7" evidence="7">
    <location>
        <begin position="1"/>
        <end position="159"/>
    </location>
</feature>
<comment type="subcellular location">
    <subcellularLocation>
        <location evidence="1">Membrane</location>
        <topology evidence="1">Single-pass membrane protein</topology>
    </subcellularLocation>
</comment>
<dbReference type="GO" id="GO:0005886">
    <property type="term" value="C:plasma membrane"/>
    <property type="evidence" value="ECO:0007669"/>
    <property type="project" value="UniProtKB-ARBA"/>
</dbReference>
<evidence type="ECO:0000259" key="7">
    <source>
        <dbReference type="SMART" id="SM00244"/>
    </source>
</evidence>
<dbReference type="CDD" id="cd08829">
    <property type="entry name" value="SPFH_paraslipin"/>
    <property type="match status" value="1"/>
</dbReference>
<dbReference type="PANTHER" id="PTHR43327">
    <property type="entry name" value="STOMATIN-LIKE PROTEIN 2, MITOCHONDRIAL"/>
    <property type="match status" value="1"/>
</dbReference>
<dbReference type="FunFam" id="3.30.479.30:FF:000004">
    <property type="entry name" value="Putative membrane protease family, stomatin"/>
    <property type="match status" value="1"/>
</dbReference>
<dbReference type="PANTHER" id="PTHR43327:SF10">
    <property type="entry name" value="STOMATIN-LIKE PROTEIN 2, MITOCHONDRIAL"/>
    <property type="match status" value="1"/>
</dbReference>
<evidence type="ECO:0000256" key="3">
    <source>
        <dbReference type="ARBA" id="ARBA00017055"/>
    </source>
</evidence>
<evidence type="ECO:0000256" key="4">
    <source>
        <dbReference type="ARBA" id="ARBA00022692"/>
    </source>
</evidence>
<dbReference type="PROSITE" id="PS01270">
    <property type="entry name" value="BAND_7"/>
    <property type="match status" value="1"/>
</dbReference>
<evidence type="ECO:0000256" key="1">
    <source>
        <dbReference type="ARBA" id="ARBA00004167"/>
    </source>
</evidence>
<dbReference type="InterPro" id="IPR050710">
    <property type="entry name" value="Band7/mec-2_domain"/>
</dbReference>
<dbReference type="InterPro" id="IPR036013">
    <property type="entry name" value="Band_7/SPFH_dom_sf"/>
</dbReference>
<protein>
    <recommendedName>
        <fullName evidence="3">Protein QmcA</fullName>
    </recommendedName>
</protein>
<evidence type="ECO:0000256" key="6">
    <source>
        <dbReference type="ARBA" id="ARBA00023136"/>
    </source>
</evidence>
<dbReference type="InterPro" id="IPR018080">
    <property type="entry name" value="Band_7/stomatin-like_CS"/>
</dbReference>
<dbReference type="SMART" id="SM00244">
    <property type="entry name" value="PHB"/>
    <property type="match status" value="1"/>
</dbReference>
<name>A0A1S7LIQ3_MAGMO</name>
<evidence type="ECO:0000256" key="5">
    <source>
        <dbReference type="ARBA" id="ARBA00022989"/>
    </source>
</evidence>
<accession>A0A1S7LIQ3</accession>
<evidence type="ECO:0000313" key="8">
    <source>
        <dbReference type="EMBL" id="CRH06273.1"/>
    </source>
</evidence>
<dbReference type="InterPro" id="IPR001972">
    <property type="entry name" value="Stomatin_HflK_fam"/>
</dbReference>
<reference evidence="8" key="1">
    <citation type="submission" date="2015-04" db="EMBL/GenBank/DDBJ databases">
        <authorList>
            <person name="Syromyatnikov M.Y."/>
            <person name="Popov V.N."/>
        </authorList>
    </citation>
    <scope>NUCLEOTIDE SEQUENCE</scope>
    <source>
        <strain evidence="8">MO-1</strain>
    </source>
</reference>
<keyword evidence="6" id="KW-0472">Membrane</keyword>
<sequence>MGVKTVPQGFQYTVERFGRFTRTLRPGLNFIIPMIDSVNHKVNMREQVLDIKAQSVISSDNAAVQADGVVFFQILDAPKASYEVNDLTVAMRNLCMTNIRSVLGAMALDEMLSNRDQINNKLLNVIDTATDPWGLKVTRVEIKDLEPPKDLVEAMSLQMKAERTKRAQILEAEGTRQSEILRAEGEKQAAILEAEGEREAAFRQAEARERLAEAEANATRMVSEAVKDGDVQALNYFVATKYTEALQSIASAENEKVIMLPLEASSLLGSLSGIGALAQELKGDKK</sequence>
<organism evidence="8">
    <name type="scientific">Magnetococcus massalia (strain MO-1)</name>
    <dbReference type="NCBI Taxonomy" id="451514"/>
    <lineage>
        <taxon>Bacteria</taxon>
        <taxon>Pseudomonadati</taxon>
        <taxon>Pseudomonadota</taxon>
        <taxon>Magnetococcia</taxon>
        <taxon>Magnetococcales</taxon>
        <taxon>Magnetococcaceae</taxon>
        <taxon>Magnetococcus</taxon>
    </lineage>
</organism>
<keyword evidence="4" id="KW-0812">Transmembrane</keyword>
<dbReference type="Gene3D" id="3.30.479.30">
    <property type="entry name" value="Band 7 domain"/>
    <property type="match status" value="1"/>
</dbReference>
<dbReference type="GO" id="GO:0098552">
    <property type="term" value="C:side of membrane"/>
    <property type="evidence" value="ECO:0007669"/>
    <property type="project" value="UniProtKB-ARBA"/>
</dbReference>
<evidence type="ECO:0000256" key="2">
    <source>
        <dbReference type="ARBA" id="ARBA00008164"/>
    </source>
</evidence>
<dbReference type="EMBL" id="LO017727">
    <property type="protein sequence ID" value="CRH06273.1"/>
    <property type="molecule type" value="Genomic_DNA"/>
</dbReference>
<dbReference type="Pfam" id="PF01145">
    <property type="entry name" value="Band_7"/>
    <property type="match status" value="1"/>
</dbReference>